<reference evidence="1 2" key="1">
    <citation type="journal article" date="2023" name="Science">
        <title>Complex scaffold remodeling in plant triterpene biosynthesis.</title>
        <authorList>
            <person name="De La Pena R."/>
            <person name="Hodgson H."/>
            <person name="Liu J.C."/>
            <person name="Stephenson M.J."/>
            <person name="Martin A.C."/>
            <person name="Owen C."/>
            <person name="Harkess A."/>
            <person name="Leebens-Mack J."/>
            <person name="Jimenez L.E."/>
            <person name="Osbourn A."/>
            <person name="Sattely E.S."/>
        </authorList>
    </citation>
    <scope>NUCLEOTIDE SEQUENCE [LARGE SCALE GENOMIC DNA]</scope>
    <source>
        <strain evidence="2">cv. JPN11</strain>
        <tissue evidence="1">Leaf</tissue>
    </source>
</reference>
<dbReference type="EMBL" id="CM051406">
    <property type="protein sequence ID" value="KAJ4702590.1"/>
    <property type="molecule type" value="Genomic_DNA"/>
</dbReference>
<evidence type="ECO:0000313" key="2">
    <source>
        <dbReference type="Proteomes" id="UP001164539"/>
    </source>
</evidence>
<sequence length="334" mass="37399">MLSSFSRSLLNQKTPSMAVEARHINLFPSQLISHRDFVKSNQGNANMCNTQMDSFVPYTETMVEPVLPFCQTFDCNQISAKTSMDKADSGLTSYNIPPPRKRSRDSIHDLDNAFSPVSQKHKLSGFSSFSDQDILFQLQQQQSEIDRYIAQHAEKVRLELEEQRKRQSRVLITAIQEGIMKKLKEKDEEIQRMGKLNWVLQERVKSLYVENQIWRDLAQTNEATANTLRSNLEQVLANVGGDENRQNEGDAAEADDAVSSCGSSDYGRCMTSAEEVNGSRGGSRLCRRCGEREASVLLLPCRHLCLCTVCGSSLIGSCPVCNSTMDASLHVNMS</sequence>
<organism evidence="1 2">
    <name type="scientific">Melia azedarach</name>
    <name type="common">Chinaberry tree</name>
    <dbReference type="NCBI Taxonomy" id="155640"/>
    <lineage>
        <taxon>Eukaryota</taxon>
        <taxon>Viridiplantae</taxon>
        <taxon>Streptophyta</taxon>
        <taxon>Embryophyta</taxon>
        <taxon>Tracheophyta</taxon>
        <taxon>Spermatophyta</taxon>
        <taxon>Magnoliopsida</taxon>
        <taxon>eudicotyledons</taxon>
        <taxon>Gunneridae</taxon>
        <taxon>Pentapetalae</taxon>
        <taxon>rosids</taxon>
        <taxon>malvids</taxon>
        <taxon>Sapindales</taxon>
        <taxon>Meliaceae</taxon>
        <taxon>Melia</taxon>
    </lineage>
</organism>
<dbReference type="Proteomes" id="UP001164539">
    <property type="component" value="Chromosome 13"/>
</dbReference>
<gene>
    <name evidence="1" type="ORF">OWV82_022617</name>
</gene>
<proteinExistence type="predicted"/>
<protein>
    <submittedName>
        <fullName evidence="1">BOI-related E3 ubiquitin-protein ligase 1</fullName>
    </submittedName>
</protein>
<keyword evidence="2" id="KW-1185">Reference proteome</keyword>
<accession>A0ACC1WTV8</accession>
<comment type="caution">
    <text evidence="1">The sequence shown here is derived from an EMBL/GenBank/DDBJ whole genome shotgun (WGS) entry which is preliminary data.</text>
</comment>
<evidence type="ECO:0000313" key="1">
    <source>
        <dbReference type="EMBL" id="KAJ4702590.1"/>
    </source>
</evidence>
<name>A0ACC1WTV8_MELAZ</name>